<dbReference type="InterPro" id="IPR002401">
    <property type="entry name" value="Cyt_P450_E_grp-I"/>
</dbReference>
<dbReference type="PANTHER" id="PTHR46300">
    <property type="entry name" value="P450, PUTATIVE (EUROFUNG)-RELATED-RELATED"/>
    <property type="match status" value="1"/>
</dbReference>
<dbReference type="GO" id="GO:0020037">
    <property type="term" value="F:heme binding"/>
    <property type="evidence" value="ECO:0007669"/>
    <property type="project" value="InterPro"/>
</dbReference>
<gene>
    <name evidence="8" type="ORF">OIDMADRAFT_111554</name>
</gene>
<dbReference type="PANTHER" id="PTHR46300:SF2">
    <property type="entry name" value="CYTOCHROME P450 MONOOXYGENASE ALNH-RELATED"/>
    <property type="match status" value="1"/>
</dbReference>
<protein>
    <recommendedName>
        <fullName evidence="10">Cytochrome P450</fullName>
    </recommendedName>
</protein>
<reference evidence="8 9" key="1">
    <citation type="submission" date="2014-04" db="EMBL/GenBank/DDBJ databases">
        <authorList>
            <consortium name="DOE Joint Genome Institute"/>
            <person name="Kuo A."/>
            <person name="Martino E."/>
            <person name="Perotto S."/>
            <person name="Kohler A."/>
            <person name="Nagy L.G."/>
            <person name="Floudas D."/>
            <person name="Copeland A."/>
            <person name="Barry K.W."/>
            <person name="Cichocki N."/>
            <person name="Veneault-Fourrey C."/>
            <person name="LaButti K."/>
            <person name="Lindquist E.A."/>
            <person name="Lipzen A."/>
            <person name="Lundell T."/>
            <person name="Morin E."/>
            <person name="Murat C."/>
            <person name="Sun H."/>
            <person name="Tunlid A."/>
            <person name="Henrissat B."/>
            <person name="Grigoriev I.V."/>
            <person name="Hibbett D.S."/>
            <person name="Martin F."/>
            <person name="Nordberg H.P."/>
            <person name="Cantor M.N."/>
            <person name="Hua S.X."/>
        </authorList>
    </citation>
    <scope>NUCLEOTIDE SEQUENCE [LARGE SCALE GENOMIC DNA]</scope>
    <source>
        <strain evidence="8 9">Zn</strain>
    </source>
</reference>
<evidence type="ECO:0000256" key="5">
    <source>
        <dbReference type="ARBA" id="ARBA00023033"/>
    </source>
</evidence>
<evidence type="ECO:0008006" key="10">
    <source>
        <dbReference type="Google" id="ProtNLM"/>
    </source>
</evidence>
<evidence type="ECO:0000256" key="7">
    <source>
        <dbReference type="RuleBase" id="RU000461"/>
    </source>
</evidence>
<organism evidence="8 9">
    <name type="scientific">Oidiodendron maius (strain Zn)</name>
    <dbReference type="NCBI Taxonomy" id="913774"/>
    <lineage>
        <taxon>Eukaryota</taxon>
        <taxon>Fungi</taxon>
        <taxon>Dikarya</taxon>
        <taxon>Ascomycota</taxon>
        <taxon>Pezizomycotina</taxon>
        <taxon>Leotiomycetes</taxon>
        <taxon>Leotiomycetes incertae sedis</taxon>
        <taxon>Myxotrichaceae</taxon>
        <taxon>Oidiodendron</taxon>
    </lineage>
</organism>
<evidence type="ECO:0000256" key="1">
    <source>
        <dbReference type="ARBA" id="ARBA00010617"/>
    </source>
</evidence>
<evidence type="ECO:0000256" key="3">
    <source>
        <dbReference type="ARBA" id="ARBA00023002"/>
    </source>
</evidence>
<keyword evidence="3 7" id="KW-0560">Oxidoreductase</keyword>
<dbReference type="PRINTS" id="PR00463">
    <property type="entry name" value="EP450I"/>
</dbReference>
<dbReference type="InterPro" id="IPR036396">
    <property type="entry name" value="Cyt_P450_sf"/>
</dbReference>
<dbReference type="PROSITE" id="PS00086">
    <property type="entry name" value="CYTOCHROME_P450"/>
    <property type="match status" value="1"/>
</dbReference>
<keyword evidence="5 7" id="KW-0503">Monooxygenase</keyword>
<dbReference type="GO" id="GO:0016705">
    <property type="term" value="F:oxidoreductase activity, acting on paired donors, with incorporation or reduction of molecular oxygen"/>
    <property type="evidence" value="ECO:0007669"/>
    <property type="project" value="InterPro"/>
</dbReference>
<evidence type="ECO:0000313" key="8">
    <source>
        <dbReference type="EMBL" id="KIN06980.1"/>
    </source>
</evidence>
<dbReference type="InterPro" id="IPR017972">
    <property type="entry name" value="Cyt_P450_CS"/>
</dbReference>
<keyword evidence="4 6" id="KW-0408">Iron</keyword>
<proteinExistence type="inferred from homology"/>
<evidence type="ECO:0000256" key="6">
    <source>
        <dbReference type="PIRSR" id="PIRSR602401-1"/>
    </source>
</evidence>
<comment type="cofactor">
    <cofactor evidence="6">
        <name>heme</name>
        <dbReference type="ChEBI" id="CHEBI:30413"/>
    </cofactor>
</comment>
<feature type="binding site" description="axial binding residue" evidence="6">
    <location>
        <position position="314"/>
    </location>
    <ligand>
        <name>heme</name>
        <dbReference type="ChEBI" id="CHEBI:30413"/>
    </ligand>
    <ligandPart>
        <name>Fe</name>
        <dbReference type="ChEBI" id="CHEBI:18248"/>
    </ligandPart>
</feature>
<evidence type="ECO:0000256" key="2">
    <source>
        <dbReference type="ARBA" id="ARBA00022723"/>
    </source>
</evidence>
<dbReference type="Pfam" id="PF00067">
    <property type="entry name" value="p450"/>
    <property type="match status" value="1"/>
</dbReference>
<dbReference type="SUPFAM" id="SSF48264">
    <property type="entry name" value="Cytochrome P450"/>
    <property type="match status" value="1"/>
</dbReference>
<evidence type="ECO:0000256" key="4">
    <source>
        <dbReference type="ARBA" id="ARBA00023004"/>
    </source>
</evidence>
<accession>A0A0C3HVE9</accession>
<dbReference type="GO" id="GO:0005506">
    <property type="term" value="F:iron ion binding"/>
    <property type="evidence" value="ECO:0007669"/>
    <property type="project" value="InterPro"/>
</dbReference>
<keyword evidence="2 6" id="KW-0479">Metal-binding</keyword>
<dbReference type="AlphaFoldDB" id="A0A0C3HVE9"/>
<dbReference type="OrthoDB" id="1103324at2759"/>
<dbReference type="InParanoid" id="A0A0C3HVE9"/>
<reference evidence="9" key="2">
    <citation type="submission" date="2015-01" db="EMBL/GenBank/DDBJ databases">
        <title>Evolutionary Origins and Diversification of the Mycorrhizal Mutualists.</title>
        <authorList>
            <consortium name="DOE Joint Genome Institute"/>
            <consortium name="Mycorrhizal Genomics Consortium"/>
            <person name="Kohler A."/>
            <person name="Kuo A."/>
            <person name="Nagy L.G."/>
            <person name="Floudas D."/>
            <person name="Copeland A."/>
            <person name="Barry K.W."/>
            <person name="Cichocki N."/>
            <person name="Veneault-Fourrey C."/>
            <person name="LaButti K."/>
            <person name="Lindquist E.A."/>
            <person name="Lipzen A."/>
            <person name="Lundell T."/>
            <person name="Morin E."/>
            <person name="Murat C."/>
            <person name="Riley R."/>
            <person name="Ohm R."/>
            <person name="Sun H."/>
            <person name="Tunlid A."/>
            <person name="Henrissat B."/>
            <person name="Grigoriev I.V."/>
            <person name="Hibbett D.S."/>
            <person name="Martin F."/>
        </authorList>
    </citation>
    <scope>NUCLEOTIDE SEQUENCE [LARGE SCALE GENOMIC DNA]</scope>
    <source>
        <strain evidence="9">Zn</strain>
    </source>
</reference>
<sequence>MPYGPEWRRQRKVYQSILNITAVTSYQPLQAAEAVLTLKQLSETPERYYDHIRRYSTAVILSSVFGIRGPQFEHPNIQRLYHVQDQFTAILETGATPPVDVFPILKFLPTFMAPWRKWALKIRAEQRQLYFELLENAKDRIERGVHRKCLMDELLQETQKEKHGLDDEHIAYIGGVLMEGGSDTTASTLLSFLLAMVKYPRVLKKAQEAVDKVCGTSRSPTFDDLKNLPYIKNCVNEVSMVRGVYDTYSGYHFPKGSIFVANTWAIQHNSECYDRPDEFIPERFEQNEYGYKKSLDIPDGLRTTYAFGAGRRICPGLHLAENSLLINVSKLVWAFNMVPGKDPETGRQLSSEDIRDSVETEWTNGFLTAPKPFPVRLNVRSAQHQQTIDRECSEGQELFKGYED</sequence>
<dbReference type="STRING" id="913774.A0A0C3HVE9"/>
<dbReference type="GO" id="GO:0004497">
    <property type="term" value="F:monooxygenase activity"/>
    <property type="evidence" value="ECO:0007669"/>
    <property type="project" value="UniProtKB-KW"/>
</dbReference>
<dbReference type="InterPro" id="IPR050364">
    <property type="entry name" value="Cytochrome_P450_fung"/>
</dbReference>
<dbReference type="HOGENOM" id="CLU_001570_2_0_1"/>
<dbReference type="Proteomes" id="UP000054321">
    <property type="component" value="Unassembled WGS sequence"/>
</dbReference>
<dbReference type="EMBL" id="KN832870">
    <property type="protein sequence ID" value="KIN06980.1"/>
    <property type="molecule type" value="Genomic_DNA"/>
</dbReference>
<evidence type="ECO:0000313" key="9">
    <source>
        <dbReference type="Proteomes" id="UP000054321"/>
    </source>
</evidence>
<dbReference type="InterPro" id="IPR001128">
    <property type="entry name" value="Cyt_P450"/>
</dbReference>
<keyword evidence="6 7" id="KW-0349">Heme</keyword>
<comment type="similarity">
    <text evidence="1 7">Belongs to the cytochrome P450 family.</text>
</comment>
<dbReference type="Gene3D" id="1.10.630.10">
    <property type="entry name" value="Cytochrome P450"/>
    <property type="match status" value="1"/>
</dbReference>
<keyword evidence="9" id="KW-1185">Reference proteome</keyword>
<dbReference type="CDD" id="cd11065">
    <property type="entry name" value="CYP64-like"/>
    <property type="match status" value="1"/>
</dbReference>
<name>A0A0C3HVE9_OIDMZ</name>